<evidence type="ECO:0000256" key="4">
    <source>
        <dbReference type="ARBA" id="ARBA00022801"/>
    </source>
</evidence>
<dbReference type="InterPro" id="IPR045090">
    <property type="entry name" value="Pept_M3A_M3B"/>
</dbReference>
<dbReference type="EMBL" id="JAEVHL010000221">
    <property type="protein sequence ID" value="MBM0278958.1"/>
    <property type="molecule type" value="Genomic_DNA"/>
</dbReference>
<dbReference type="CDD" id="cd06456">
    <property type="entry name" value="M3A_DCP"/>
    <property type="match status" value="1"/>
</dbReference>
<comment type="cofactor">
    <cofactor evidence="7">
        <name>Zn(2+)</name>
        <dbReference type="ChEBI" id="CHEBI:29105"/>
    </cofactor>
    <text evidence="7">Binds 1 zinc ion.</text>
</comment>
<evidence type="ECO:0000256" key="6">
    <source>
        <dbReference type="ARBA" id="ARBA00023049"/>
    </source>
</evidence>
<organism evidence="9 10">
    <name type="scientific">Micromonospora tarensis</name>
    <dbReference type="NCBI Taxonomy" id="2806100"/>
    <lineage>
        <taxon>Bacteria</taxon>
        <taxon>Bacillati</taxon>
        <taxon>Actinomycetota</taxon>
        <taxon>Actinomycetes</taxon>
        <taxon>Micromonosporales</taxon>
        <taxon>Micromonosporaceae</taxon>
        <taxon>Micromonospora</taxon>
    </lineage>
</organism>
<evidence type="ECO:0000256" key="7">
    <source>
        <dbReference type="RuleBase" id="RU003435"/>
    </source>
</evidence>
<dbReference type="InterPro" id="IPR001567">
    <property type="entry name" value="Pept_M3A_M3B_dom"/>
</dbReference>
<evidence type="ECO:0000256" key="2">
    <source>
        <dbReference type="ARBA" id="ARBA00022670"/>
    </source>
</evidence>
<gene>
    <name evidence="9" type="ORF">JM949_28595</name>
</gene>
<comment type="caution">
    <text evidence="9">The sequence shown here is derived from an EMBL/GenBank/DDBJ whole genome shotgun (WGS) entry which is preliminary data.</text>
</comment>
<dbReference type="Gene3D" id="1.10.1370.10">
    <property type="entry name" value="Neurolysin, domain 3"/>
    <property type="match status" value="1"/>
</dbReference>
<evidence type="ECO:0000313" key="9">
    <source>
        <dbReference type="EMBL" id="MBM0278958.1"/>
    </source>
</evidence>
<name>A0ABS1YNE7_9ACTN</name>
<dbReference type="InterPro" id="IPR034005">
    <property type="entry name" value="M3A_DCP"/>
</dbReference>
<feature type="domain" description="Peptidase M3A/M3B catalytic" evidence="8">
    <location>
        <begin position="229"/>
        <end position="678"/>
    </location>
</feature>
<keyword evidence="5 7" id="KW-0862">Zinc</keyword>
<evidence type="ECO:0000256" key="5">
    <source>
        <dbReference type="ARBA" id="ARBA00022833"/>
    </source>
</evidence>
<keyword evidence="3 7" id="KW-0479">Metal-binding</keyword>
<evidence type="ECO:0000256" key="3">
    <source>
        <dbReference type="ARBA" id="ARBA00022723"/>
    </source>
</evidence>
<dbReference type="PANTHER" id="PTHR43660:SF1">
    <property type="entry name" value="DIPEPTIDYL CARBOXYPEPTIDASE"/>
    <property type="match status" value="1"/>
</dbReference>
<evidence type="ECO:0000256" key="1">
    <source>
        <dbReference type="ARBA" id="ARBA00006040"/>
    </source>
</evidence>
<dbReference type="PANTHER" id="PTHR43660">
    <property type="entry name" value="DIPEPTIDYL CARBOXYPEPTIDASE"/>
    <property type="match status" value="1"/>
</dbReference>
<evidence type="ECO:0000259" key="8">
    <source>
        <dbReference type="Pfam" id="PF01432"/>
    </source>
</evidence>
<dbReference type="Pfam" id="PF01432">
    <property type="entry name" value="Peptidase_M3"/>
    <property type="match status" value="1"/>
</dbReference>
<proteinExistence type="inferred from homology"/>
<dbReference type="Proteomes" id="UP000622245">
    <property type="component" value="Unassembled WGS sequence"/>
</dbReference>
<dbReference type="InterPro" id="IPR024077">
    <property type="entry name" value="Neurolysin/TOP_dom2"/>
</dbReference>
<keyword evidence="10" id="KW-1185">Reference proteome</keyword>
<dbReference type="Gene3D" id="1.10.1370.40">
    <property type="match status" value="1"/>
</dbReference>
<dbReference type="Gene3D" id="3.40.390.10">
    <property type="entry name" value="Collagenase (Catalytic Domain)"/>
    <property type="match status" value="1"/>
</dbReference>
<sequence>MLDNPLIASDQRPYEVPAFDRITESHFLPAFDFAIERQRAEVEAIAANPDPPTFQNTMESLERSGLLLERVHTVFLTLCSAHTNPRLQQIEAQVAPLLAAHRDSIFLDRRLFVRVDDLHRRLSDLNLDPESEWLLKRYHTDFVRAGIGLSGPDADRLRTLNAELAVRYATFSRRLLEEANELSVLVTDRDQLDGLPEDGVNAAAEAARSGGHEGAYLIALTLPTAQPALTYLHDRALRERIHRASTERGARGNDNDTTDLVREIVRLRAERAWLLGYDSHADYQIEDCTARTVANARGMLESVVPAAVANARAEETALQAVVDADGGGFRLEAWDWSYYAERVRRDRYAVDEGELRPYLELERVLSDGVFYAAERLYGLTFQERHDVPVYHPDVRVFEVFDADRTPLGLFLADFYARPSKRGGAWMTSLVAQSRLLGTRPVVINTHNISQPPPGEPTLLTLFELKTVFHEFGHALHGLFSDVRFPRFAGTQVPQDFVEYPSQVNEMWMFWPEVLANYARHYRTGEPMPREMVDRLHAAARFNEGYRTTEYLSASLLDLAWHTLGADDRIADVRAFEAEVLEKAGFSLRTVPPRYRTTYFEHIFSGDHYSAGYYSYIWSEVLDADTVRWFEENGGLERANGDRFRQEVLSRGGTADAMSFFRSLRGRDPEILPLLERRGLRATTG</sequence>
<accession>A0ABS1YNE7</accession>
<reference evidence="9 10" key="1">
    <citation type="submission" date="2021-01" db="EMBL/GenBank/DDBJ databases">
        <title>Draft genome sequence of Micromonospora sp. strain STR1s_6.</title>
        <authorList>
            <person name="Karlyshev A."/>
            <person name="Jawad R."/>
        </authorList>
    </citation>
    <scope>NUCLEOTIDE SEQUENCE [LARGE SCALE GENOMIC DNA]</scope>
    <source>
        <strain evidence="9 10">STR1S-6</strain>
    </source>
</reference>
<keyword evidence="4 7" id="KW-0378">Hydrolase</keyword>
<keyword evidence="6 7" id="KW-0482">Metalloprotease</keyword>
<comment type="similarity">
    <text evidence="1 7">Belongs to the peptidase M3 family.</text>
</comment>
<dbReference type="SUPFAM" id="SSF55486">
    <property type="entry name" value="Metalloproteases ('zincins'), catalytic domain"/>
    <property type="match status" value="1"/>
</dbReference>
<protein>
    <submittedName>
        <fullName evidence="9">M3 family metallopeptidase</fullName>
    </submittedName>
</protein>
<keyword evidence="2 7" id="KW-0645">Protease</keyword>
<dbReference type="InterPro" id="IPR024079">
    <property type="entry name" value="MetalloPept_cat_dom_sf"/>
</dbReference>
<evidence type="ECO:0000313" key="10">
    <source>
        <dbReference type="Proteomes" id="UP000622245"/>
    </source>
</evidence>